<dbReference type="Pfam" id="PF03975">
    <property type="entry name" value="CheD"/>
    <property type="match status" value="1"/>
</dbReference>
<name>A0AAW4L4I8_9BACT</name>
<evidence type="ECO:0000256" key="1">
    <source>
        <dbReference type="ARBA" id="ARBA00022500"/>
    </source>
</evidence>
<dbReference type="GO" id="GO:0006935">
    <property type="term" value="P:chemotaxis"/>
    <property type="evidence" value="ECO:0007669"/>
    <property type="project" value="UniProtKB-UniRule"/>
</dbReference>
<comment type="catalytic activity">
    <reaction evidence="3">
        <text>L-glutaminyl-[protein] + H2O = L-glutamyl-[protein] + NH4(+)</text>
        <dbReference type="Rhea" id="RHEA:16441"/>
        <dbReference type="Rhea" id="RHEA-COMP:10207"/>
        <dbReference type="Rhea" id="RHEA-COMP:10208"/>
        <dbReference type="ChEBI" id="CHEBI:15377"/>
        <dbReference type="ChEBI" id="CHEBI:28938"/>
        <dbReference type="ChEBI" id="CHEBI:29973"/>
        <dbReference type="ChEBI" id="CHEBI:30011"/>
        <dbReference type="EC" id="3.5.1.44"/>
    </reaction>
</comment>
<gene>
    <name evidence="3" type="primary">cheD</name>
    <name evidence="4" type="ORF">KI809_10480</name>
</gene>
<evidence type="ECO:0000313" key="4">
    <source>
        <dbReference type="EMBL" id="MBT0664725.1"/>
    </source>
</evidence>
<accession>A0AAW4L4I8</accession>
<dbReference type="GO" id="GO:0050568">
    <property type="term" value="F:protein-glutamine glutaminase activity"/>
    <property type="evidence" value="ECO:0007669"/>
    <property type="project" value="UniProtKB-UniRule"/>
</dbReference>
<dbReference type="PANTHER" id="PTHR35147">
    <property type="entry name" value="CHEMORECEPTOR GLUTAMINE DEAMIDASE CHED-RELATED"/>
    <property type="match status" value="1"/>
</dbReference>
<dbReference type="CDD" id="cd16352">
    <property type="entry name" value="CheD"/>
    <property type="match status" value="1"/>
</dbReference>
<dbReference type="Proteomes" id="UP000811899">
    <property type="component" value="Unassembled WGS sequence"/>
</dbReference>
<dbReference type="Gene3D" id="3.30.1330.200">
    <property type="match status" value="1"/>
</dbReference>
<reference evidence="4 5" key="1">
    <citation type="submission" date="2021-05" db="EMBL/GenBank/DDBJ databases">
        <title>The draft genome of Geobacter pelophilus DSM 12255.</title>
        <authorList>
            <person name="Xu Z."/>
            <person name="Masuda Y."/>
            <person name="Itoh H."/>
            <person name="Senoo K."/>
        </authorList>
    </citation>
    <scope>NUCLEOTIDE SEQUENCE [LARGE SCALE GENOMIC DNA]</scope>
    <source>
        <strain evidence="4 5">DSM 12255</strain>
    </source>
</reference>
<dbReference type="InterPro" id="IPR038592">
    <property type="entry name" value="CheD-like_sf"/>
</dbReference>
<comment type="function">
    <text evidence="3">Probably deamidates glutamine residues to glutamate on methyl-accepting chemotaxis receptors (MCPs), playing an important role in chemotaxis.</text>
</comment>
<comment type="similarity">
    <text evidence="3">Belongs to the CheD family.</text>
</comment>
<protein>
    <recommendedName>
        <fullName evidence="3">Probable chemoreceptor glutamine deamidase CheD</fullName>
        <ecNumber evidence="3">3.5.1.44</ecNumber>
    </recommendedName>
</protein>
<evidence type="ECO:0000256" key="3">
    <source>
        <dbReference type="HAMAP-Rule" id="MF_01440"/>
    </source>
</evidence>
<keyword evidence="5" id="KW-1185">Reference proteome</keyword>
<organism evidence="4 5">
    <name type="scientific">Geoanaerobacter pelophilus</name>
    <dbReference type="NCBI Taxonomy" id="60036"/>
    <lineage>
        <taxon>Bacteria</taxon>
        <taxon>Pseudomonadati</taxon>
        <taxon>Thermodesulfobacteriota</taxon>
        <taxon>Desulfuromonadia</taxon>
        <taxon>Geobacterales</taxon>
        <taxon>Geobacteraceae</taxon>
        <taxon>Geoanaerobacter</taxon>
    </lineage>
</organism>
<keyword evidence="2 3" id="KW-0378">Hydrolase</keyword>
<keyword evidence="1 3" id="KW-0145">Chemotaxis</keyword>
<sequence length="193" mass="21031">MKRIILNIGELAVSKEAAILETILGSCVAVCLWDEKLRIGGLNHYLLPYEQPNTPKSTVYGATSIETLVKRIIEAGSDVRNLQAQIFGGGSVITDLDNIFNIGVDNVRIAQEKLHEYDIPIVGSHVRATHGIKVVFRTATGEVTVKPLGRVGAHHVSGSESDAFRRQLPPCKACIMCGSCAELTERRRRGKKG</sequence>
<dbReference type="RefSeq" id="WP_214171477.1">
    <property type="nucleotide sequence ID" value="NZ_JAHCVJ010000003.1"/>
</dbReference>
<proteinExistence type="inferred from homology"/>
<evidence type="ECO:0000256" key="2">
    <source>
        <dbReference type="ARBA" id="ARBA00022801"/>
    </source>
</evidence>
<evidence type="ECO:0000313" key="5">
    <source>
        <dbReference type="Proteomes" id="UP000811899"/>
    </source>
</evidence>
<comment type="caution">
    <text evidence="4">The sequence shown here is derived from an EMBL/GenBank/DDBJ whole genome shotgun (WGS) entry which is preliminary data.</text>
</comment>
<dbReference type="HAMAP" id="MF_01440">
    <property type="entry name" value="CheD"/>
    <property type="match status" value="1"/>
</dbReference>
<dbReference type="EC" id="3.5.1.44" evidence="3"/>
<dbReference type="EMBL" id="JAHCVJ010000003">
    <property type="protein sequence ID" value="MBT0664725.1"/>
    <property type="molecule type" value="Genomic_DNA"/>
</dbReference>
<dbReference type="InterPro" id="IPR005659">
    <property type="entry name" value="Chemorcpt_Glu_NH3ase_CheD"/>
</dbReference>
<dbReference type="InterPro" id="IPR011324">
    <property type="entry name" value="Cytotoxic_necrot_fac-like_cat"/>
</dbReference>
<dbReference type="PANTHER" id="PTHR35147:SF3">
    <property type="entry name" value="CHEMORECEPTOR GLUTAMINE DEAMIDASE CHED 1-RELATED"/>
    <property type="match status" value="1"/>
</dbReference>
<dbReference type="SUPFAM" id="SSF64438">
    <property type="entry name" value="CNF1/YfiH-like putative cysteine hydrolases"/>
    <property type="match status" value="1"/>
</dbReference>
<dbReference type="AlphaFoldDB" id="A0AAW4L4I8"/>